<dbReference type="GO" id="GO:0015421">
    <property type="term" value="F:ABC-type oligopeptide transporter activity"/>
    <property type="evidence" value="ECO:0007669"/>
    <property type="project" value="TreeGrafter"/>
</dbReference>
<keyword evidence="7 9" id="KW-1133">Transmembrane helix</keyword>
<dbReference type="SUPFAM" id="SSF52540">
    <property type="entry name" value="P-loop containing nucleoside triphosphate hydrolases"/>
    <property type="match status" value="1"/>
</dbReference>
<sequence>MSIKASEPPVRPTRHAIFRQLAALILLLRPYWWSLIKGALLGPAIGLTSMAAPYLTKLLFDDVAVSHDVGLMKVLVAGIFAASLAALLAESLLGYYSSYLHIKIENTAVLHLFNHLQHLPDAFFYRRQSGDILSRFQDMKSGLAIVASLLRLLFGQGIYVLLVPPFLIALQWKLALVAVVTVPLTALIPLTSGRILGGVWEETVRAYADFESLQVETLRQIRTHKTLALERFAFVRARAQVDTILAAHLRTQTTETGLRVVERVLDATGMALFTWLGWRLILAGEMSLGDYVAFVAYVGYLRGPFIDAVGFLFSLQQRAVNLHRVFEHLDHPPEQDPAGAMQAREVVTKRLLGRIRLEGVSFGYTAGAPVLANVDASVEPGRVIAVVGPSGSGKTTLLRLLLRLEDPQQGRVLFDGRDARDIPLSDLRRQIAVVWQDVELYRGTLRHNLEIGLDGVTDAALEDVVRRSGLESVVASAPKGYETMVAEWGASLSGGQRQRLAIGRALLREAPILLLDEATSNIDVETEALIVGQLFDQARRRGKTVLFVTHRLSNAALADEVWVVSEGCVEARGTHPELLQTSPLYQRLHRLSTGTASLAGDEMPEERVA</sequence>
<dbReference type="RefSeq" id="WP_050431915.1">
    <property type="nucleotide sequence ID" value="NZ_CP012159.1"/>
</dbReference>
<dbReference type="InterPro" id="IPR003593">
    <property type="entry name" value="AAA+_ATPase"/>
</dbReference>
<dbReference type="STRING" id="52.CMC5_040680"/>
<keyword evidence="5" id="KW-0547">Nucleotide-binding</keyword>
<dbReference type="Gene3D" id="3.40.50.300">
    <property type="entry name" value="P-loop containing nucleotide triphosphate hydrolases"/>
    <property type="match status" value="1"/>
</dbReference>
<dbReference type="InterPro" id="IPR017871">
    <property type="entry name" value="ABC_transporter-like_CS"/>
</dbReference>
<evidence type="ECO:0000256" key="1">
    <source>
        <dbReference type="ARBA" id="ARBA00004651"/>
    </source>
</evidence>
<proteinExistence type="predicted"/>
<evidence type="ECO:0000256" key="4">
    <source>
        <dbReference type="ARBA" id="ARBA00022692"/>
    </source>
</evidence>
<organism evidence="12 13">
    <name type="scientific">Chondromyces crocatus</name>
    <dbReference type="NCBI Taxonomy" id="52"/>
    <lineage>
        <taxon>Bacteria</taxon>
        <taxon>Pseudomonadati</taxon>
        <taxon>Myxococcota</taxon>
        <taxon>Polyangia</taxon>
        <taxon>Polyangiales</taxon>
        <taxon>Polyangiaceae</taxon>
        <taxon>Chondromyces</taxon>
    </lineage>
</organism>
<keyword evidence="13" id="KW-1185">Reference proteome</keyword>
<feature type="transmembrane region" description="Helical" evidence="9">
    <location>
        <begin position="264"/>
        <end position="282"/>
    </location>
</feature>
<dbReference type="Gene3D" id="1.20.1560.10">
    <property type="entry name" value="ABC transporter type 1, transmembrane domain"/>
    <property type="match status" value="1"/>
</dbReference>
<keyword evidence="2" id="KW-0813">Transport</keyword>
<dbReference type="InterPro" id="IPR011527">
    <property type="entry name" value="ABC1_TM_dom"/>
</dbReference>
<dbReference type="InterPro" id="IPR003439">
    <property type="entry name" value="ABC_transporter-like_ATP-bd"/>
</dbReference>
<feature type="transmembrane region" description="Helical" evidence="9">
    <location>
        <begin position="74"/>
        <end position="96"/>
    </location>
</feature>
<protein>
    <submittedName>
        <fullName evidence="12">Cyclolysin secretion/processing ATP-binding protein CyaB</fullName>
    </submittedName>
</protein>
<dbReference type="InterPro" id="IPR036640">
    <property type="entry name" value="ABC1_TM_sf"/>
</dbReference>
<dbReference type="FunFam" id="3.40.50.300:FF:000221">
    <property type="entry name" value="Multidrug ABC transporter ATP-binding protein"/>
    <property type="match status" value="1"/>
</dbReference>
<feature type="transmembrane region" description="Helical" evidence="9">
    <location>
        <begin position="21"/>
        <end position="54"/>
    </location>
</feature>
<dbReference type="InterPro" id="IPR039421">
    <property type="entry name" value="Type_1_exporter"/>
</dbReference>
<dbReference type="PROSITE" id="PS50929">
    <property type="entry name" value="ABC_TM1F"/>
    <property type="match status" value="1"/>
</dbReference>
<dbReference type="PROSITE" id="PS50893">
    <property type="entry name" value="ABC_TRANSPORTER_2"/>
    <property type="match status" value="1"/>
</dbReference>
<dbReference type="AlphaFoldDB" id="A0A0K1EGU1"/>
<dbReference type="GO" id="GO:0005524">
    <property type="term" value="F:ATP binding"/>
    <property type="evidence" value="ECO:0007669"/>
    <property type="project" value="UniProtKB-KW"/>
</dbReference>
<reference evidence="12 13" key="1">
    <citation type="submission" date="2015-07" db="EMBL/GenBank/DDBJ databases">
        <title>Genome analysis of myxobacterium Chondromyces crocatus Cm c5 reveals a high potential for natural compound synthesis and the genetic basis for the loss of fruiting body formation.</title>
        <authorList>
            <person name="Zaburannyi N."/>
            <person name="Bunk B."/>
            <person name="Maier J."/>
            <person name="Overmann J."/>
            <person name="Mueller R."/>
        </authorList>
    </citation>
    <scope>NUCLEOTIDE SEQUENCE [LARGE SCALE GENOMIC DNA]</scope>
    <source>
        <strain evidence="12 13">Cm c5</strain>
    </source>
</reference>
<evidence type="ECO:0000256" key="2">
    <source>
        <dbReference type="ARBA" id="ARBA00022448"/>
    </source>
</evidence>
<evidence type="ECO:0000259" key="10">
    <source>
        <dbReference type="PROSITE" id="PS50893"/>
    </source>
</evidence>
<dbReference type="PANTHER" id="PTHR43394:SF1">
    <property type="entry name" value="ATP-BINDING CASSETTE SUB-FAMILY B MEMBER 10, MITOCHONDRIAL"/>
    <property type="match status" value="1"/>
</dbReference>
<dbReference type="CDD" id="cd07346">
    <property type="entry name" value="ABC_6TM_exporters"/>
    <property type="match status" value="1"/>
</dbReference>
<gene>
    <name evidence="12" type="primary">cyaB</name>
    <name evidence="12" type="ORF">CMC5_040680</name>
</gene>
<evidence type="ECO:0000256" key="9">
    <source>
        <dbReference type="SAM" id="Phobius"/>
    </source>
</evidence>
<dbReference type="KEGG" id="ccro:CMC5_040680"/>
<evidence type="ECO:0000256" key="6">
    <source>
        <dbReference type="ARBA" id="ARBA00022840"/>
    </source>
</evidence>
<feature type="domain" description="ABC transmembrane type-1" evidence="11">
    <location>
        <begin position="44"/>
        <end position="317"/>
    </location>
</feature>
<dbReference type="Pfam" id="PF00005">
    <property type="entry name" value="ABC_tran"/>
    <property type="match status" value="1"/>
</dbReference>
<evidence type="ECO:0000256" key="8">
    <source>
        <dbReference type="ARBA" id="ARBA00023136"/>
    </source>
</evidence>
<evidence type="ECO:0000259" key="11">
    <source>
        <dbReference type="PROSITE" id="PS50929"/>
    </source>
</evidence>
<evidence type="ECO:0000313" key="12">
    <source>
        <dbReference type="EMBL" id="AKT39917.1"/>
    </source>
</evidence>
<name>A0A0K1EGU1_CHOCO</name>
<dbReference type="Pfam" id="PF00664">
    <property type="entry name" value="ABC_membrane"/>
    <property type="match status" value="1"/>
</dbReference>
<dbReference type="PROSITE" id="PS00211">
    <property type="entry name" value="ABC_TRANSPORTER_1"/>
    <property type="match status" value="1"/>
</dbReference>
<keyword evidence="8 9" id="KW-0472">Membrane</keyword>
<keyword evidence="4 9" id="KW-0812">Transmembrane</keyword>
<dbReference type="PANTHER" id="PTHR43394">
    <property type="entry name" value="ATP-DEPENDENT PERMEASE MDL1, MITOCHONDRIAL"/>
    <property type="match status" value="1"/>
</dbReference>
<dbReference type="GO" id="GO:0016887">
    <property type="term" value="F:ATP hydrolysis activity"/>
    <property type="evidence" value="ECO:0007669"/>
    <property type="project" value="InterPro"/>
</dbReference>
<feature type="domain" description="ABC transporter" evidence="10">
    <location>
        <begin position="355"/>
        <end position="591"/>
    </location>
</feature>
<evidence type="ECO:0000256" key="5">
    <source>
        <dbReference type="ARBA" id="ARBA00022741"/>
    </source>
</evidence>
<feature type="transmembrane region" description="Helical" evidence="9">
    <location>
        <begin position="142"/>
        <end position="162"/>
    </location>
</feature>
<dbReference type="GO" id="GO:0005886">
    <property type="term" value="C:plasma membrane"/>
    <property type="evidence" value="ECO:0007669"/>
    <property type="project" value="UniProtKB-SubCell"/>
</dbReference>
<dbReference type="InterPro" id="IPR027417">
    <property type="entry name" value="P-loop_NTPase"/>
</dbReference>
<dbReference type="Proteomes" id="UP000067626">
    <property type="component" value="Chromosome"/>
</dbReference>
<dbReference type="EMBL" id="CP012159">
    <property type="protein sequence ID" value="AKT39917.1"/>
    <property type="molecule type" value="Genomic_DNA"/>
</dbReference>
<keyword evidence="3" id="KW-1003">Cell membrane</keyword>
<evidence type="ECO:0000256" key="7">
    <source>
        <dbReference type="ARBA" id="ARBA00022989"/>
    </source>
</evidence>
<dbReference type="SUPFAM" id="SSF90123">
    <property type="entry name" value="ABC transporter transmembrane region"/>
    <property type="match status" value="1"/>
</dbReference>
<feature type="transmembrane region" description="Helical" evidence="9">
    <location>
        <begin position="294"/>
        <end position="315"/>
    </location>
</feature>
<comment type="subcellular location">
    <subcellularLocation>
        <location evidence="1">Cell membrane</location>
        <topology evidence="1">Multi-pass membrane protein</topology>
    </subcellularLocation>
</comment>
<dbReference type="SMART" id="SM00382">
    <property type="entry name" value="AAA"/>
    <property type="match status" value="1"/>
</dbReference>
<evidence type="ECO:0000313" key="13">
    <source>
        <dbReference type="Proteomes" id="UP000067626"/>
    </source>
</evidence>
<evidence type="ECO:0000256" key="3">
    <source>
        <dbReference type="ARBA" id="ARBA00022475"/>
    </source>
</evidence>
<accession>A0A0K1EGU1</accession>
<feature type="transmembrane region" description="Helical" evidence="9">
    <location>
        <begin position="168"/>
        <end position="188"/>
    </location>
</feature>
<keyword evidence="6 12" id="KW-0067">ATP-binding</keyword>
<dbReference type="OrthoDB" id="9760168at2"/>